<gene>
    <name evidence="1" type="ORF">RPERSI_LOCUS29887</name>
</gene>
<evidence type="ECO:0000313" key="1">
    <source>
        <dbReference type="EMBL" id="CAG8836310.1"/>
    </source>
</evidence>
<reference evidence="1" key="1">
    <citation type="submission" date="2021-06" db="EMBL/GenBank/DDBJ databases">
        <authorList>
            <person name="Kallberg Y."/>
            <person name="Tangrot J."/>
            <person name="Rosling A."/>
        </authorList>
    </citation>
    <scope>NUCLEOTIDE SEQUENCE</scope>
    <source>
        <strain evidence="1">MA461A</strain>
    </source>
</reference>
<sequence>KNDIFQLINRSNEDEEIYIDDDNFSSTELEIIDKNNDNKYLTESVDSSFYETEESEEEMNESEIANSSSSKKSTKKQRNAIHTQGSTTNFATHLLSYRIVKPQLAINKANNSQPKID</sequence>
<feature type="non-terminal residue" evidence="1">
    <location>
        <position position="117"/>
    </location>
</feature>
<accession>A0ACA9SGT4</accession>
<protein>
    <submittedName>
        <fullName evidence="1">7193_t:CDS:1</fullName>
    </submittedName>
</protein>
<feature type="non-terminal residue" evidence="1">
    <location>
        <position position="1"/>
    </location>
</feature>
<name>A0ACA9SGT4_9GLOM</name>
<keyword evidence="2" id="KW-1185">Reference proteome</keyword>
<organism evidence="1 2">
    <name type="scientific">Racocetra persica</name>
    <dbReference type="NCBI Taxonomy" id="160502"/>
    <lineage>
        <taxon>Eukaryota</taxon>
        <taxon>Fungi</taxon>
        <taxon>Fungi incertae sedis</taxon>
        <taxon>Mucoromycota</taxon>
        <taxon>Glomeromycotina</taxon>
        <taxon>Glomeromycetes</taxon>
        <taxon>Diversisporales</taxon>
        <taxon>Gigasporaceae</taxon>
        <taxon>Racocetra</taxon>
    </lineage>
</organism>
<evidence type="ECO:0000313" key="2">
    <source>
        <dbReference type="Proteomes" id="UP000789920"/>
    </source>
</evidence>
<dbReference type="EMBL" id="CAJVQC010114306">
    <property type="protein sequence ID" value="CAG8836310.1"/>
    <property type="molecule type" value="Genomic_DNA"/>
</dbReference>
<comment type="caution">
    <text evidence="1">The sequence shown here is derived from an EMBL/GenBank/DDBJ whole genome shotgun (WGS) entry which is preliminary data.</text>
</comment>
<dbReference type="Proteomes" id="UP000789920">
    <property type="component" value="Unassembled WGS sequence"/>
</dbReference>
<proteinExistence type="predicted"/>